<proteinExistence type="inferred from homology"/>
<evidence type="ECO:0000313" key="7">
    <source>
        <dbReference type="EMBL" id="BAL53592.1"/>
    </source>
</evidence>
<keyword evidence="4 6" id="KW-0687">Ribonucleoprotein</keyword>
<keyword evidence="3 6" id="KW-0689">Ribosomal protein</keyword>
<protein>
    <recommendedName>
        <fullName evidence="5 6">Large ribosomal subunit protein uL10</fullName>
    </recommendedName>
</protein>
<comment type="function">
    <text evidence="1 6">Forms part of the ribosomal stalk, playing a central role in the interaction of the ribosome with GTP-bound translation factors.</text>
</comment>
<dbReference type="GO" id="GO:0005840">
    <property type="term" value="C:ribosome"/>
    <property type="evidence" value="ECO:0007669"/>
    <property type="project" value="UniProtKB-KW"/>
</dbReference>
<sequence length="177" mass="19734">MKTRQQRQAEMEWLAQAFRETPTIVLLNTQGLTVAKDWELRRRLEKANARFRVVKNTLARLAARGTPVERLSEHFRGMTAIALSKDDPVALMRALTEFARENAQVQFKAALVEGTVVEAPQIPAIATLPSRAELMSQIMFLVQAPTRALMSAITGVARNLVVVLGQIRDQKQQEAGS</sequence>
<organism evidence="7">
    <name type="scientific">uncultured Acidobacteriota bacterium</name>
    <dbReference type="NCBI Taxonomy" id="171953"/>
    <lineage>
        <taxon>Bacteria</taxon>
        <taxon>Pseudomonadati</taxon>
        <taxon>Acidobacteriota</taxon>
        <taxon>environmental samples</taxon>
    </lineage>
</organism>
<evidence type="ECO:0000256" key="3">
    <source>
        <dbReference type="ARBA" id="ARBA00022980"/>
    </source>
</evidence>
<evidence type="ECO:0000256" key="1">
    <source>
        <dbReference type="ARBA" id="ARBA00002633"/>
    </source>
</evidence>
<dbReference type="Gene3D" id="6.10.250.290">
    <property type="match status" value="1"/>
</dbReference>
<dbReference type="NCBIfam" id="NF000955">
    <property type="entry name" value="PRK00099.1-1"/>
    <property type="match status" value="1"/>
</dbReference>
<dbReference type="PANTHER" id="PTHR11560">
    <property type="entry name" value="39S RIBOSOMAL PROTEIN L10, MITOCHONDRIAL"/>
    <property type="match status" value="1"/>
</dbReference>
<dbReference type="HAMAP" id="MF_00362">
    <property type="entry name" value="Ribosomal_uL10"/>
    <property type="match status" value="1"/>
</dbReference>
<evidence type="ECO:0000256" key="5">
    <source>
        <dbReference type="ARBA" id="ARBA00035202"/>
    </source>
</evidence>
<dbReference type="InterPro" id="IPR022973">
    <property type="entry name" value="Ribosomal_uL10_bac"/>
</dbReference>
<dbReference type="InterPro" id="IPR001790">
    <property type="entry name" value="Ribosomal_uL10"/>
</dbReference>
<gene>
    <name evidence="6" type="primary">rplJ</name>
    <name evidence="7" type="ORF">HGMM_F07F07C03</name>
</gene>
<dbReference type="InterPro" id="IPR043141">
    <property type="entry name" value="Ribosomal_uL10-like_sf"/>
</dbReference>
<comment type="subunit">
    <text evidence="6">Part of the ribosomal stalk of the 50S ribosomal subunit. The N-terminus interacts with L11 and the large rRNA to form the base of the stalk. The C-terminus forms an elongated spine to which L12 dimers bind in a sequential fashion forming a multimeric L10(L12)X complex.</text>
</comment>
<dbReference type="SUPFAM" id="SSF160369">
    <property type="entry name" value="Ribosomal protein L10-like"/>
    <property type="match status" value="1"/>
</dbReference>
<reference evidence="7" key="1">
    <citation type="journal article" date="2005" name="Environ. Microbiol.">
        <title>Genetic and functional properties of uncultivated thermophilic crenarchaeotes from a subsurface gold mine as revealed by analysis of genome fragments.</title>
        <authorList>
            <person name="Nunoura T."/>
            <person name="Hirayama H."/>
            <person name="Takami H."/>
            <person name="Oida H."/>
            <person name="Nishi S."/>
            <person name="Shimamura S."/>
            <person name="Suzuki Y."/>
            <person name="Inagaki F."/>
            <person name="Takai K."/>
            <person name="Nealson K.H."/>
            <person name="Horikoshi K."/>
        </authorList>
    </citation>
    <scope>NUCLEOTIDE SEQUENCE</scope>
</reference>
<dbReference type="CDD" id="cd05797">
    <property type="entry name" value="Ribosomal_L10"/>
    <property type="match status" value="1"/>
</dbReference>
<dbReference type="GO" id="GO:1990904">
    <property type="term" value="C:ribonucleoprotein complex"/>
    <property type="evidence" value="ECO:0007669"/>
    <property type="project" value="UniProtKB-KW"/>
</dbReference>
<dbReference type="EMBL" id="AP011662">
    <property type="protein sequence ID" value="BAL53592.1"/>
    <property type="molecule type" value="Genomic_DNA"/>
</dbReference>
<evidence type="ECO:0000256" key="6">
    <source>
        <dbReference type="HAMAP-Rule" id="MF_00362"/>
    </source>
</evidence>
<name>H5SBQ6_9BACT</name>
<evidence type="ECO:0000256" key="4">
    <source>
        <dbReference type="ARBA" id="ARBA00023274"/>
    </source>
</evidence>
<evidence type="ECO:0000256" key="2">
    <source>
        <dbReference type="ARBA" id="ARBA00008889"/>
    </source>
</evidence>
<keyword evidence="6" id="KW-0699">rRNA-binding</keyword>
<dbReference type="Gene3D" id="3.30.70.1730">
    <property type="match status" value="1"/>
</dbReference>
<dbReference type="Pfam" id="PF00466">
    <property type="entry name" value="Ribosomal_L10"/>
    <property type="match status" value="1"/>
</dbReference>
<dbReference type="InterPro" id="IPR047865">
    <property type="entry name" value="Ribosomal_uL10_bac_type"/>
</dbReference>
<keyword evidence="6" id="KW-0694">RNA-binding</keyword>
<reference evidence="7" key="2">
    <citation type="journal article" date="2012" name="PLoS ONE">
        <title>A Deeply Branching Thermophilic Bacterium with an Ancient Acetyl-CoA Pathway Dominates a Subsurface Ecosystem.</title>
        <authorList>
            <person name="Takami H."/>
            <person name="Noguchi H."/>
            <person name="Takaki Y."/>
            <person name="Uchiyama I."/>
            <person name="Toyoda A."/>
            <person name="Nishi S."/>
            <person name="Chee G.-J."/>
            <person name="Arai W."/>
            <person name="Nunoura T."/>
            <person name="Itoh T."/>
            <person name="Hattori M."/>
            <person name="Takai K."/>
        </authorList>
    </citation>
    <scope>NUCLEOTIDE SEQUENCE</scope>
</reference>
<accession>H5SBQ6</accession>
<dbReference type="GO" id="GO:0070180">
    <property type="term" value="F:large ribosomal subunit rRNA binding"/>
    <property type="evidence" value="ECO:0007669"/>
    <property type="project" value="UniProtKB-UniRule"/>
</dbReference>
<dbReference type="GO" id="GO:0006412">
    <property type="term" value="P:translation"/>
    <property type="evidence" value="ECO:0007669"/>
    <property type="project" value="UniProtKB-UniRule"/>
</dbReference>
<comment type="similarity">
    <text evidence="2 6">Belongs to the universal ribosomal protein uL10 family.</text>
</comment>
<dbReference type="AlphaFoldDB" id="H5SBQ6"/>